<dbReference type="InterPro" id="IPR018485">
    <property type="entry name" value="FGGY_C"/>
</dbReference>
<evidence type="ECO:0000259" key="12">
    <source>
        <dbReference type="Pfam" id="PF02782"/>
    </source>
</evidence>
<comment type="catalytic activity">
    <reaction evidence="8 10">
        <text>D-xylulose + ATP = D-xylulose 5-phosphate + ADP + H(+)</text>
        <dbReference type="Rhea" id="RHEA:10964"/>
        <dbReference type="ChEBI" id="CHEBI:15378"/>
        <dbReference type="ChEBI" id="CHEBI:17140"/>
        <dbReference type="ChEBI" id="CHEBI:30616"/>
        <dbReference type="ChEBI" id="CHEBI:57737"/>
        <dbReference type="ChEBI" id="CHEBI:456216"/>
        <dbReference type="EC" id="2.7.1.17"/>
    </reaction>
</comment>
<evidence type="ECO:0000256" key="9">
    <source>
        <dbReference type="RuleBase" id="RU003733"/>
    </source>
</evidence>
<dbReference type="PROSITE" id="PS00933">
    <property type="entry name" value="FGGY_KINASES_1"/>
    <property type="match status" value="1"/>
</dbReference>
<dbReference type="PANTHER" id="PTHR43095">
    <property type="entry name" value="SUGAR KINASE"/>
    <property type="match status" value="1"/>
</dbReference>
<evidence type="ECO:0000256" key="3">
    <source>
        <dbReference type="ARBA" id="ARBA00022679"/>
    </source>
</evidence>
<dbReference type="HAMAP" id="MF_02220">
    <property type="entry name" value="XylB"/>
    <property type="match status" value="1"/>
</dbReference>
<evidence type="ECO:0000256" key="4">
    <source>
        <dbReference type="ARBA" id="ARBA00022741"/>
    </source>
</evidence>
<evidence type="ECO:0000313" key="14">
    <source>
        <dbReference type="Proteomes" id="UP001595969"/>
    </source>
</evidence>
<evidence type="ECO:0000256" key="8">
    <source>
        <dbReference type="HAMAP-Rule" id="MF_02220"/>
    </source>
</evidence>
<dbReference type="InterPro" id="IPR006000">
    <property type="entry name" value="Xylulokinase"/>
</dbReference>
<sequence length="498" mass="54763">MAYVLGLDLGTSALKGLLLNEAGHVIYRASAEYPLIHLQSGYSEQEPSEWLKACEKVLDTLNEEVADFSEKLVGISFSGQMHSLVVLDEKQTVLRPAILWNDVRTTKQCQKITATLGEKLIQVTKNKALEGFTLPKILWLQENEPETWQKVRHLLLPKDYLGFWLTGTQHMDYSDAAGTLLLDVEKKEWSQTILEAFAIPSTYLPTLIDSQGQTGNLKANFIEKYGFKQTVKVFAGGADNACGALGAGILNTETGMASIGTSGVFLSFEDQALPDYQGDLHLFNHSLPNTHYSMGVTLAAGHSLSWFKETFAKNTSYDELLSGIDQIAPGADGLLFTPYIVGERTPYPDSQIRGSFIGIDTKHTLQHFAKAVLEGITFSLKDSQKLMEEVAGKKFKQIVSVGGGAKNQDWLQIEADVFNAEIVCLTVEEGPGLGAAMLAAVGVGWFEDLPTCAQTFVSYQKAATPIAENVAKYEKQYALYREVYPATREICYELKAAD</sequence>
<dbReference type="EMBL" id="JBHSGS010000007">
    <property type="protein sequence ID" value="MFC4718390.1"/>
    <property type="molecule type" value="Genomic_DNA"/>
</dbReference>
<dbReference type="GO" id="GO:0004856">
    <property type="term" value="F:D-xylulokinase activity"/>
    <property type="evidence" value="ECO:0007669"/>
    <property type="project" value="UniProtKB-EC"/>
</dbReference>
<evidence type="ECO:0000259" key="11">
    <source>
        <dbReference type="Pfam" id="PF00370"/>
    </source>
</evidence>
<keyword evidence="4 8" id="KW-0547">Nucleotide-binding</keyword>
<dbReference type="CDD" id="cd07808">
    <property type="entry name" value="ASKHA_NBD_FGGY_EcXK-like"/>
    <property type="match status" value="1"/>
</dbReference>
<evidence type="ECO:0000256" key="6">
    <source>
        <dbReference type="ARBA" id="ARBA00022840"/>
    </source>
</evidence>
<organism evidence="13 14">
    <name type="scientific">Enterococcus lemanii</name>
    <dbReference type="NCBI Taxonomy" id="1159752"/>
    <lineage>
        <taxon>Bacteria</taxon>
        <taxon>Bacillati</taxon>
        <taxon>Bacillota</taxon>
        <taxon>Bacilli</taxon>
        <taxon>Lactobacillales</taxon>
        <taxon>Enterococcaceae</taxon>
        <taxon>Enterococcus</taxon>
    </lineage>
</organism>
<gene>
    <name evidence="8 10 13" type="primary">xylB</name>
    <name evidence="13" type="ORF">ACFO5I_01340</name>
</gene>
<feature type="active site" description="Proton acceptor" evidence="8">
    <location>
        <position position="239"/>
    </location>
</feature>
<keyword evidence="7 8" id="KW-0119">Carbohydrate metabolism</keyword>
<evidence type="ECO:0000256" key="5">
    <source>
        <dbReference type="ARBA" id="ARBA00022777"/>
    </source>
</evidence>
<dbReference type="NCBIfam" id="TIGR01312">
    <property type="entry name" value="XylB"/>
    <property type="match status" value="1"/>
</dbReference>
<feature type="domain" description="Carbohydrate kinase FGGY C-terminal" evidence="12">
    <location>
        <begin position="256"/>
        <end position="442"/>
    </location>
</feature>
<dbReference type="InterPro" id="IPR043129">
    <property type="entry name" value="ATPase_NBD"/>
</dbReference>
<dbReference type="PIRSF" id="PIRSF000538">
    <property type="entry name" value="GlpK"/>
    <property type="match status" value="1"/>
</dbReference>
<comment type="caution">
    <text evidence="13">The sequence shown here is derived from an EMBL/GenBank/DDBJ whole genome shotgun (WGS) entry which is preliminary data.</text>
</comment>
<comment type="function">
    <text evidence="8">Catalyzes the phosphorylation of D-xylulose to D-xylulose 5-phosphate.</text>
</comment>
<keyword evidence="5 8" id="KW-0418">Kinase</keyword>
<reference evidence="14" key="1">
    <citation type="journal article" date="2019" name="Int. J. Syst. Evol. Microbiol.">
        <title>The Global Catalogue of Microorganisms (GCM) 10K type strain sequencing project: providing services to taxonomists for standard genome sequencing and annotation.</title>
        <authorList>
            <consortium name="The Broad Institute Genomics Platform"/>
            <consortium name="The Broad Institute Genome Sequencing Center for Infectious Disease"/>
            <person name="Wu L."/>
            <person name="Ma J."/>
        </authorList>
    </citation>
    <scope>NUCLEOTIDE SEQUENCE [LARGE SCALE GENOMIC DNA]</scope>
    <source>
        <strain evidence="14">CGMCC 1.19032</strain>
    </source>
</reference>
<feature type="domain" description="Carbohydrate kinase FGGY N-terminal" evidence="11">
    <location>
        <begin position="3"/>
        <end position="246"/>
    </location>
</feature>
<keyword evidence="3 8" id="KW-0808">Transferase</keyword>
<dbReference type="Pfam" id="PF00370">
    <property type="entry name" value="FGGY_N"/>
    <property type="match status" value="1"/>
</dbReference>
<dbReference type="RefSeq" id="WP_204653746.1">
    <property type="nucleotide sequence ID" value="NZ_JAFBFD010000013.1"/>
</dbReference>
<evidence type="ECO:0000256" key="7">
    <source>
        <dbReference type="ARBA" id="ARBA00023277"/>
    </source>
</evidence>
<comment type="similarity">
    <text evidence="1 8 9">Belongs to the FGGY kinase family.</text>
</comment>
<proteinExistence type="inferred from homology"/>
<evidence type="ECO:0000256" key="2">
    <source>
        <dbReference type="ARBA" id="ARBA00022629"/>
    </source>
</evidence>
<keyword evidence="14" id="KW-1185">Reference proteome</keyword>
<keyword evidence="6 8" id="KW-0067">ATP-binding</keyword>
<evidence type="ECO:0000256" key="1">
    <source>
        <dbReference type="ARBA" id="ARBA00009156"/>
    </source>
</evidence>
<evidence type="ECO:0000256" key="10">
    <source>
        <dbReference type="RuleBase" id="RU364073"/>
    </source>
</evidence>
<dbReference type="InterPro" id="IPR000577">
    <property type="entry name" value="Carb_kinase_FGGY"/>
</dbReference>
<dbReference type="EC" id="2.7.1.17" evidence="8 10"/>
<feature type="site" description="Important for activity" evidence="8">
    <location>
        <position position="8"/>
    </location>
</feature>
<feature type="binding site" evidence="8">
    <location>
        <begin position="81"/>
        <end position="82"/>
    </location>
    <ligand>
        <name>substrate</name>
    </ligand>
</feature>
<dbReference type="InterPro" id="IPR018483">
    <property type="entry name" value="Carb_kinase_FGGY_CS"/>
</dbReference>
<dbReference type="InterPro" id="IPR050406">
    <property type="entry name" value="FGGY_Carb_Kinase"/>
</dbReference>
<dbReference type="PROSITE" id="PS00445">
    <property type="entry name" value="FGGY_KINASES_2"/>
    <property type="match status" value="1"/>
</dbReference>
<name>A0ABV9MS58_9ENTE</name>
<dbReference type="Pfam" id="PF02782">
    <property type="entry name" value="FGGY_C"/>
    <property type="match status" value="1"/>
</dbReference>
<dbReference type="Gene3D" id="3.30.420.40">
    <property type="match status" value="2"/>
</dbReference>
<keyword evidence="2 8" id="KW-0859">Xylose metabolism</keyword>
<evidence type="ECO:0000313" key="13">
    <source>
        <dbReference type="EMBL" id="MFC4718390.1"/>
    </source>
</evidence>
<dbReference type="SUPFAM" id="SSF53067">
    <property type="entry name" value="Actin-like ATPase domain"/>
    <property type="match status" value="2"/>
</dbReference>
<dbReference type="InterPro" id="IPR018484">
    <property type="entry name" value="FGGY_N"/>
</dbReference>
<dbReference type="PANTHER" id="PTHR43095:SF5">
    <property type="entry name" value="XYLULOSE KINASE"/>
    <property type="match status" value="1"/>
</dbReference>
<accession>A0ABV9MS58</accession>
<protein>
    <recommendedName>
        <fullName evidence="8 10">Xylulose kinase</fullName>
        <shortName evidence="8 10">Xylulokinase</shortName>
        <ecNumber evidence="8 10">2.7.1.17</ecNumber>
    </recommendedName>
</protein>
<dbReference type="Proteomes" id="UP001595969">
    <property type="component" value="Unassembled WGS sequence"/>
</dbReference>